<evidence type="ECO:0000313" key="1">
    <source>
        <dbReference type="Proteomes" id="UP000095286"/>
    </source>
</evidence>
<dbReference type="Proteomes" id="UP000095286">
    <property type="component" value="Unplaced"/>
</dbReference>
<sequence>MGPPGRDNRGRSPHRGGSRGGDRGGRGGDRGGRGGFGGRGRGGFGDRGGSRGGFGDRGGSADRRGRGGFGGDRGGRGGSVDRRGRGGFADRRGGFGDRGGRGGFGDRGGRGGFGDRRGGRGGFGDRKRTHPDGGFDVVPQEESQKIGANAEGPRAKKQKIESAVTTENAAMQKIAHKVNAKNKPKVAEKIVSFDSDEDEAMDVSNGTPKSKLTKSKKANLPKFVGDVKDGKVAKIATEADSDDDLMMDFGEGEDDGHLMNLGNDGDELVEIGGEDDELAEVEDDSGDETELVQEVEVESTPVETDFADQINFNDDSSDEENAGEGEEAEGEAEDDEEVEVIEQAPVKAKAAPVKKAVEVPAKKVEVVEAPVTEKFKGRLTDKQVKDEEEARKTQRDQCTIHLKKIPVSTTNENLRKLFEGVVSVRIITNLKKASAYLVFDKAPAAQKALKDLASKPFMGIKIAAECCGDAGYVKKVRQDEMKPISRKELFVCGLSPFTSATEIQKAFPTCLPPKLATGPSGEPKNFTFIQFPTEEDAFKAFLKGKNLSIKENLVDVYYGRGWSATK</sequence>
<protein>
    <submittedName>
        <fullName evidence="2">RRM domain-containing protein</fullName>
    </submittedName>
</protein>
<accession>A0AC35TIC0</accession>
<reference evidence="2" key="1">
    <citation type="submission" date="2016-11" db="UniProtKB">
        <authorList>
            <consortium name="WormBaseParasite"/>
        </authorList>
    </citation>
    <scope>IDENTIFICATION</scope>
    <source>
        <strain evidence="2">KR3021</strain>
    </source>
</reference>
<dbReference type="WBParaSite" id="RSKR_0000095000.1">
    <property type="protein sequence ID" value="RSKR_0000095000.1"/>
    <property type="gene ID" value="RSKR_0000095000"/>
</dbReference>
<organism evidence="1 2">
    <name type="scientific">Rhabditophanes sp. KR3021</name>
    <dbReference type="NCBI Taxonomy" id="114890"/>
    <lineage>
        <taxon>Eukaryota</taxon>
        <taxon>Metazoa</taxon>
        <taxon>Ecdysozoa</taxon>
        <taxon>Nematoda</taxon>
        <taxon>Chromadorea</taxon>
        <taxon>Rhabditida</taxon>
        <taxon>Tylenchina</taxon>
        <taxon>Panagrolaimomorpha</taxon>
        <taxon>Strongyloidoidea</taxon>
        <taxon>Alloionematidae</taxon>
        <taxon>Rhabditophanes</taxon>
    </lineage>
</organism>
<proteinExistence type="predicted"/>
<name>A0AC35TIC0_9BILA</name>
<evidence type="ECO:0000313" key="2">
    <source>
        <dbReference type="WBParaSite" id="RSKR_0000095000.1"/>
    </source>
</evidence>